<evidence type="ECO:0000256" key="1">
    <source>
        <dbReference type="SAM" id="Phobius"/>
    </source>
</evidence>
<keyword evidence="1" id="KW-1133">Transmembrane helix</keyword>
<keyword evidence="4" id="KW-1185">Reference proteome</keyword>
<sequence>MTTMHQAPAKTASAFLFLLCMASSCAASPPGSDTPADYSHALPLQVNGKQGVVALRLPQSVYLHARTAGLDDLRVFDAQGTAQPHALHRPPEQRLELRTWLAARIFPVHSKTRMAAGGSSAIDIDIQTRSDGSVLSVQAHAGKANDRGGTVLDSLILDFGPVEKGNDKDKDNETATAHIEALRFGAPKGRANYNAQIWLETSNDLRQWSAIGAAELGWLSNDNAQMLAHDRLELSTQIFRYARLTWRRGEPVLFADIQAEVVTRQRSEPFRETLWLKPVSGQQAGDLLYKASIAMPVEQISVKLSEANIVYPMALGAYVERPSRQVGKATEWVFQPSARATFYQITQNGETRRSGPLTIRPGHQQEWVIRPLNAAATAQPELGLTWQPATLVFLAGGTPPYRLHFGHPDARPTSQPLSQVAPGFTANELGQLESAQVGELKSGNTGTAAESAAAQAGRSARNRTYVLWGVLLLGVLVLGGMAWRLVRQMNNSASKR</sequence>
<dbReference type="AlphaFoldDB" id="A0A080M8Y5"/>
<dbReference type="Proteomes" id="UP000021315">
    <property type="component" value="Unassembled WGS sequence"/>
</dbReference>
<feature type="signal peptide" evidence="2">
    <location>
        <begin position="1"/>
        <end position="26"/>
    </location>
</feature>
<dbReference type="EMBL" id="JDST02000018">
    <property type="protein sequence ID" value="KFB77708.1"/>
    <property type="molecule type" value="Genomic_DNA"/>
</dbReference>
<evidence type="ECO:0000313" key="4">
    <source>
        <dbReference type="Proteomes" id="UP000021315"/>
    </source>
</evidence>
<evidence type="ECO:0008006" key="5">
    <source>
        <dbReference type="Google" id="ProtNLM"/>
    </source>
</evidence>
<dbReference type="STRING" id="1453999.AW06_001082"/>
<gene>
    <name evidence="3" type="ORF">AW06_001082</name>
</gene>
<name>A0A080M8Y5_9PROT</name>
<comment type="caution">
    <text evidence="3">The sequence shown here is derived from an EMBL/GenBank/DDBJ whole genome shotgun (WGS) entry which is preliminary data.</text>
</comment>
<evidence type="ECO:0000256" key="2">
    <source>
        <dbReference type="SAM" id="SignalP"/>
    </source>
</evidence>
<evidence type="ECO:0000313" key="3">
    <source>
        <dbReference type="EMBL" id="KFB77708.1"/>
    </source>
</evidence>
<feature type="chain" id="PRO_5001750915" description="DUF3999 domain-containing protein" evidence="2">
    <location>
        <begin position="27"/>
        <end position="496"/>
    </location>
</feature>
<keyword evidence="1" id="KW-0472">Membrane</keyword>
<keyword evidence="2" id="KW-0732">Signal</keyword>
<feature type="transmembrane region" description="Helical" evidence="1">
    <location>
        <begin position="465"/>
        <end position="486"/>
    </location>
</feature>
<proteinExistence type="predicted"/>
<accession>A0A080M8Y5</accession>
<protein>
    <recommendedName>
        <fullName evidence="5">DUF3999 domain-containing protein</fullName>
    </recommendedName>
</protein>
<dbReference type="Pfam" id="PF13163">
    <property type="entry name" value="DUF3999"/>
    <property type="match status" value="1"/>
</dbReference>
<dbReference type="InterPro" id="IPR025060">
    <property type="entry name" value="DUF3999"/>
</dbReference>
<reference evidence="3" key="1">
    <citation type="submission" date="2014-02" db="EMBL/GenBank/DDBJ databases">
        <title>Expanding our view of genomic diversity in Candidatus Accumulibacter clades.</title>
        <authorList>
            <person name="Skennerton C.T."/>
            <person name="Barr J.J."/>
            <person name="Slater F.R."/>
            <person name="Bond P.L."/>
            <person name="Tyson G.W."/>
        </authorList>
    </citation>
    <scope>NUCLEOTIDE SEQUENCE [LARGE SCALE GENOMIC DNA]</scope>
</reference>
<organism evidence="3 4">
    <name type="scientific">Candidatus Accumulibacter cognatus</name>
    <dbReference type="NCBI Taxonomy" id="2954383"/>
    <lineage>
        <taxon>Bacteria</taxon>
        <taxon>Pseudomonadati</taxon>
        <taxon>Pseudomonadota</taxon>
        <taxon>Betaproteobacteria</taxon>
        <taxon>Candidatus Accumulibacter</taxon>
    </lineage>
</organism>
<keyword evidence="1" id="KW-0812">Transmembrane</keyword>